<comment type="caution">
    <text evidence="5">The sequence shown here is derived from an EMBL/GenBank/DDBJ whole genome shotgun (WGS) entry which is preliminary data.</text>
</comment>
<dbReference type="PANTHER" id="PTHR45566">
    <property type="entry name" value="HTH-TYPE TRANSCRIPTIONAL REGULATOR YHJB-RELATED"/>
    <property type="match status" value="1"/>
</dbReference>
<protein>
    <submittedName>
        <fullName evidence="5">Response regulator transcription factor</fullName>
    </submittedName>
</protein>
<dbReference type="InterPro" id="IPR036388">
    <property type="entry name" value="WH-like_DNA-bd_sf"/>
</dbReference>
<dbReference type="SUPFAM" id="SSF52172">
    <property type="entry name" value="CheY-like"/>
    <property type="match status" value="1"/>
</dbReference>
<keyword evidence="1 2" id="KW-0597">Phosphoprotein</keyword>
<gene>
    <name evidence="5" type="ORF">OC940_21520</name>
</gene>
<dbReference type="SMART" id="SM00421">
    <property type="entry name" value="HTH_LUXR"/>
    <property type="match status" value="1"/>
</dbReference>
<accession>A0A9X3BE48</accession>
<dbReference type="SMART" id="SM00448">
    <property type="entry name" value="REC"/>
    <property type="match status" value="1"/>
</dbReference>
<evidence type="ECO:0000256" key="1">
    <source>
        <dbReference type="ARBA" id="ARBA00022553"/>
    </source>
</evidence>
<dbReference type="InterPro" id="IPR051015">
    <property type="entry name" value="EvgA-like"/>
</dbReference>
<reference evidence="5" key="1">
    <citation type="submission" date="2022-09" db="EMBL/GenBank/DDBJ databases">
        <authorList>
            <person name="Cesa-Luna C."/>
            <person name="Girard L."/>
            <person name="Lood C."/>
            <person name="Hofte M."/>
            <person name="De Mot R."/>
        </authorList>
    </citation>
    <scope>NUCLEOTIDE SEQUENCE</scope>
    <source>
        <strain evidence="5">B1M3-32</strain>
    </source>
</reference>
<dbReference type="GO" id="GO:0006355">
    <property type="term" value="P:regulation of DNA-templated transcription"/>
    <property type="evidence" value="ECO:0007669"/>
    <property type="project" value="InterPro"/>
</dbReference>
<evidence type="ECO:0000259" key="3">
    <source>
        <dbReference type="PROSITE" id="PS50043"/>
    </source>
</evidence>
<dbReference type="Gene3D" id="3.40.50.2300">
    <property type="match status" value="1"/>
</dbReference>
<feature type="domain" description="Response regulatory" evidence="4">
    <location>
        <begin position="3"/>
        <end position="118"/>
    </location>
</feature>
<dbReference type="AlphaFoldDB" id="A0A9X3BE48"/>
<evidence type="ECO:0000313" key="6">
    <source>
        <dbReference type="Proteomes" id="UP001139955"/>
    </source>
</evidence>
<dbReference type="Pfam" id="PF00072">
    <property type="entry name" value="Response_reg"/>
    <property type="match status" value="1"/>
</dbReference>
<dbReference type="CDD" id="cd06170">
    <property type="entry name" value="LuxR_C_like"/>
    <property type="match status" value="1"/>
</dbReference>
<dbReference type="Gene3D" id="1.10.10.10">
    <property type="entry name" value="Winged helix-like DNA-binding domain superfamily/Winged helix DNA-binding domain"/>
    <property type="match status" value="1"/>
</dbReference>
<dbReference type="InterPro" id="IPR000792">
    <property type="entry name" value="Tscrpt_reg_LuxR_C"/>
</dbReference>
<keyword evidence="6" id="KW-1185">Reference proteome</keyword>
<name>A0A9X3BE48_9PSED</name>
<feature type="modified residue" description="4-aspartylphosphate" evidence="2">
    <location>
        <position position="53"/>
    </location>
</feature>
<dbReference type="EMBL" id="JAOSKY010000015">
    <property type="protein sequence ID" value="MCU7250399.1"/>
    <property type="molecule type" value="Genomic_DNA"/>
</dbReference>
<feature type="domain" description="HTH luxR-type" evidence="3">
    <location>
        <begin position="141"/>
        <end position="206"/>
    </location>
</feature>
<dbReference type="InterPro" id="IPR058245">
    <property type="entry name" value="NreC/VraR/RcsB-like_REC"/>
</dbReference>
<dbReference type="GO" id="GO:0000160">
    <property type="term" value="P:phosphorelay signal transduction system"/>
    <property type="evidence" value="ECO:0007669"/>
    <property type="project" value="InterPro"/>
</dbReference>
<reference evidence="5" key="2">
    <citation type="journal article" date="2023" name="mSystems">
        <title>Charting the Lipopeptidome of Nonpathogenic Pseudomonas.</title>
        <authorList>
            <person name="Cesa-Luna C."/>
            <person name="Geudens N."/>
            <person name="Girard L."/>
            <person name="De Roo V."/>
            <person name="Maklad H.R."/>
            <person name="Martins J.C."/>
            <person name="Hofte M."/>
            <person name="De Mot R."/>
        </authorList>
    </citation>
    <scope>NUCLEOTIDE SEQUENCE</scope>
    <source>
        <strain evidence="5">B1M3-32</strain>
    </source>
</reference>
<sequence>MEIAMIVEDHPVVAITLQGVLKTHGYKQVHMVSSSVDVVPMIRQHAPALVVLDLELGANSGLDSLERIRAIGLSCKVVVFTSKDPAHYLARCRRAGAMAYVTKSADLQQLQNAIKAVRAGYTYFPESSEPHAGKYAVQSNEQQLIEQLSDRELHILVQLAQGKANKDIAEEMHLSHKTISTYKTRLMIKLGIGSLVLLRELAKRNQLI</sequence>
<dbReference type="PRINTS" id="PR00038">
    <property type="entry name" value="HTHLUXR"/>
</dbReference>
<dbReference type="PROSITE" id="PS00622">
    <property type="entry name" value="HTH_LUXR_1"/>
    <property type="match status" value="1"/>
</dbReference>
<dbReference type="InterPro" id="IPR001789">
    <property type="entry name" value="Sig_transdc_resp-reg_receiver"/>
</dbReference>
<dbReference type="RefSeq" id="WP_301623041.1">
    <property type="nucleotide sequence ID" value="NZ_JAOSKY010000015.1"/>
</dbReference>
<organism evidence="5 6">
    <name type="scientific">Pseudomonas koreensis</name>
    <dbReference type="NCBI Taxonomy" id="198620"/>
    <lineage>
        <taxon>Bacteria</taxon>
        <taxon>Pseudomonadati</taxon>
        <taxon>Pseudomonadota</taxon>
        <taxon>Gammaproteobacteria</taxon>
        <taxon>Pseudomonadales</taxon>
        <taxon>Pseudomonadaceae</taxon>
        <taxon>Pseudomonas</taxon>
    </lineage>
</organism>
<dbReference type="Proteomes" id="UP001139955">
    <property type="component" value="Unassembled WGS sequence"/>
</dbReference>
<dbReference type="InterPro" id="IPR011006">
    <property type="entry name" value="CheY-like_superfamily"/>
</dbReference>
<dbReference type="PANTHER" id="PTHR45566:SF2">
    <property type="entry name" value="NARL SUBFAMILY"/>
    <property type="match status" value="1"/>
</dbReference>
<dbReference type="Pfam" id="PF00196">
    <property type="entry name" value="GerE"/>
    <property type="match status" value="1"/>
</dbReference>
<proteinExistence type="predicted"/>
<evidence type="ECO:0000256" key="2">
    <source>
        <dbReference type="PROSITE-ProRule" id="PRU00169"/>
    </source>
</evidence>
<evidence type="ECO:0000313" key="5">
    <source>
        <dbReference type="EMBL" id="MCU7250399.1"/>
    </source>
</evidence>
<dbReference type="CDD" id="cd17535">
    <property type="entry name" value="REC_NarL-like"/>
    <property type="match status" value="1"/>
</dbReference>
<dbReference type="PROSITE" id="PS50110">
    <property type="entry name" value="RESPONSE_REGULATORY"/>
    <property type="match status" value="1"/>
</dbReference>
<evidence type="ECO:0000259" key="4">
    <source>
        <dbReference type="PROSITE" id="PS50110"/>
    </source>
</evidence>
<dbReference type="PROSITE" id="PS50043">
    <property type="entry name" value="HTH_LUXR_2"/>
    <property type="match status" value="1"/>
</dbReference>